<keyword evidence="3" id="KW-1185">Reference proteome</keyword>
<reference evidence="2" key="1">
    <citation type="submission" date="2023-03" db="EMBL/GenBank/DDBJ databases">
        <title>Massive genome expansion in bonnet fungi (Mycena s.s.) driven by repeated elements and novel gene families across ecological guilds.</title>
        <authorList>
            <consortium name="Lawrence Berkeley National Laboratory"/>
            <person name="Harder C.B."/>
            <person name="Miyauchi S."/>
            <person name="Viragh M."/>
            <person name="Kuo A."/>
            <person name="Thoen E."/>
            <person name="Andreopoulos B."/>
            <person name="Lu D."/>
            <person name="Skrede I."/>
            <person name="Drula E."/>
            <person name="Henrissat B."/>
            <person name="Morin E."/>
            <person name="Kohler A."/>
            <person name="Barry K."/>
            <person name="LaButti K."/>
            <person name="Morin E."/>
            <person name="Salamov A."/>
            <person name="Lipzen A."/>
            <person name="Mereny Z."/>
            <person name="Hegedus B."/>
            <person name="Baldrian P."/>
            <person name="Stursova M."/>
            <person name="Weitz H."/>
            <person name="Taylor A."/>
            <person name="Grigoriev I.V."/>
            <person name="Nagy L.G."/>
            <person name="Martin F."/>
            <person name="Kauserud H."/>
        </authorList>
    </citation>
    <scope>NUCLEOTIDE SEQUENCE</scope>
    <source>
        <strain evidence="2">CBHHK067</strain>
    </source>
</reference>
<comment type="caution">
    <text evidence="2">The sequence shown here is derived from an EMBL/GenBank/DDBJ whole genome shotgun (WGS) entry which is preliminary data.</text>
</comment>
<gene>
    <name evidence="2" type="ORF">B0H17DRAFT_1134355</name>
</gene>
<feature type="compositionally biased region" description="Pro residues" evidence="1">
    <location>
        <begin position="172"/>
        <end position="181"/>
    </location>
</feature>
<dbReference type="EMBL" id="JARKIE010000064">
    <property type="protein sequence ID" value="KAJ7690553.1"/>
    <property type="molecule type" value="Genomic_DNA"/>
</dbReference>
<proteinExistence type="predicted"/>
<dbReference type="Proteomes" id="UP001221757">
    <property type="component" value="Unassembled WGS sequence"/>
</dbReference>
<accession>A0AAD7DIS3</accession>
<organism evidence="2 3">
    <name type="scientific">Mycena rosella</name>
    <name type="common">Pink bonnet</name>
    <name type="synonym">Agaricus rosellus</name>
    <dbReference type="NCBI Taxonomy" id="1033263"/>
    <lineage>
        <taxon>Eukaryota</taxon>
        <taxon>Fungi</taxon>
        <taxon>Dikarya</taxon>
        <taxon>Basidiomycota</taxon>
        <taxon>Agaricomycotina</taxon>
        <taxon>Agaricomycetes</taxon>
        <taxon>Agaricomycetidae</taxon>
        <taxon>Agaricales</taxon>
        <taxon>Marasmiineae</taxon>
        <taxon>Mycenaceae</taxon>
        <taxon>Mycena</taxon>
    </lineage>
</organism>
<feature type="region of interest" description="Disordered" evidence="1">
    <location>
        <begin position="609"/>
        <end position="682"/>
    </location>
</feature>
<evidence type="ECO:0000313" key="2">
    <source>
        <dbReference type="EMBL" id="KAJ7690553.1"/>
    </source>
</evidence>
<protein>
    <submittedName>
        <fullName evidence="2">Uncharacterized protein</fullName>
    </submittedName>
</protein>
<name>A0AAD7DIS3_MYCRO</name>
<feature type="region of interest" description="Disordered" evidence="1">
    <location>
        <begin position="169"/>
        <end position="207"/>
    </location>
</feature>
<feature type="compositionally biased region" description="Low complexity" evidence="1">
    <location>
        <begin position="182"/>
        <end position="196"/>
    </location>
</feature>
<feature type="compositionally biased region" description="Polar residues" evidence="1">
    <location>
        <begin position="645"/>
        <end position="655"/>
    </location>
</feature>
<feature type="compositionally biased region" description="Polar residues" evidence="1">
    <location>
        <begin position="42"/>
        <end position="57"/>
    </location>
</feature>
<evidence type="ECO:0000313" key="3">
    <source>
        <dbReference type="Proteomes" id="UP001221757"/>
    </source>
</evidence>
<dbReference type="AlphaFoldDB" id="A0AAD7DIS3"/>
<sequence length="682" mass="74964">MRLFCKTLPTTPADQSVPEHAKGVLGPQDSIRRLCAGRGSKPQLTHQQQNDATTTSNGRRKTRGRAQGRTPPPICVRSHAIRPRLVADRALAALSSRARGLHKPQSAGACGIALRRRPALDVCRSGLHLGIKFRPEHAAGLRDGTAAPATRGAQYRVTRRVLAATVPHPSVYLPPPPPPDTDAPSHAAEAGAAPQGEDARRAGARVVRSSDSLSKLRIELGESVVRTHPRTHLPSDYVVSVPPNYCATLPTLLEVWESRWFKPTREHCVHSVAFFDLAVAFSDPATCHLSTQLIADSLHFAPREYEVGQKVFSNLEGLRPGVHGTFQPEYQRRQLLAPRHAAHVPPPVGASPQHKLNLVQLLTERMHVGHAHAWSFVRGSSRADAPKSTARLRAAELISLHSIFLPAIQGTKTAKKSSWSTQFTSLTRIWGSVLVLRDGGSNRPKKSFDTPVHFYSSFAGICNLRWVQVVIHSLWESYMTLGFLNSQWQFSIIRRGSEASAIVERLIRLYIRAIPLQVSKWFEPPEDLTYWVLSFNFQVSSRTVLKRSVYLAISCARSRLPTREITPMESTPSDAAQFVRVWSVAYLLKNAGEIGSLRNSLTPGESEIRRAQFGRVGGSDSLGEYDEEKAEGGTNPAGSEPLTGMRNQGIQQSPTERIRKAASNTLMSSDGLEPLPAPSHDT</sequence>
<evidence type="ECO:0000256" key="1">
    <source>
        <dbReference type="SAM" id="MobiDB-lite"/>
    </source>
</evidence>
<feature type="region of interest" description="Disordered" evidence="1">
    <location>
        <begin position="1"/>
        <end position="73"/>
    </location>
</feature>